<keyword evidence="2 4" id="KW-0479">Metal-binding</keyword>
<dbReference type="AlphaFoldDB" id="A0A9R0II48"/>
<dbReference type="InterPro" id="IPR050295">
    <property type="entry name" value="Plant_2OG-oxidoreductases"/>
</dbReference>
<dbReference type="InterPro" id="IPR044861">
    <property type="entry name" value="IPNS-like_FE2OG_OXY"/>
</dbReference>
<dbReference type="KEGG" id="soe:110789412"/>
<evidence type="ECO:0000256" key="1">
    <source>
        <dbReference type="ARBA" id="ARBA00008056"/>
    </source>
</evidence>
<gene>
    <name evidence="7" type="primary">LOC110789412</name>
</gene>
<evidence type="ECO:0000259" key="5">
    <source>
        <dbReference type="PROSITE" id="PS51471"/>
    </source>
</evidence>
<comment type="similarity">
    <text evidence="1 4">Belongs to the iron/ascorbate-dependent oxidoreductase family.</text>
</comment>
<keyword evidence="3 4" id="KW-0408">Iron</keyword>
<name>A0A9R0II48_SPIOL</name>
<reference evidence="6" key="1">
    <citation type="journal article" date="2021" name="Nat. Commun.">
        <title>Genomic analyses provide insights into spinach domestication and the genetic basis of agronomic traits.</title>
        <authorList>
            <person name="Cai X."/>
            <person name="Sun X."/>
            <person name="Xu C."/>
            <person name="Sun H."/>
            <person name="Wang X."/>
            <person name="Ge C."/>
            <person name="Zhang Z."/>
            <person name="Wang Q."/>
            <person name="Fei Z."/>
            <person name="Jiao C."/>
            <person name="Wang Q."/>
        </authorList>
    </citation>
    <scope>NUCLEOTIDE SEQUENCE [LARGE SCALE GENOMIC DNA]</scope>
    <source>
        <strain evidence="6">cv. Varoflay</strain>
    </source>
</reference>
<dbReference type="RefSeq" id="XP_021849762.2">
    <property type="nucleotide sequence ID" value="XM_021994070.2"/>
</dbReference>
<dbReference type="InterPro" id="IPR005123">
    <property type="entry name" value="Oxoglu/Fe-dep_dioxygenase_dom"/>
</dbReference>
<evidence type="ECO:0000256" key="2">
    <source>
        <dbReference type="ARBA" id="ARBA00022723"/>
    </source>
</evidence>
<dbReference type="InterPro" id="IPR026992">
    <property type="entry name" value="DIOX_N"/>
</dbReference>
<evidence type="ECO:0000256" key="3">
    <source>
        <dbReference type="ARBA" id="ARBA00023004"/>
    </source>
</evidence>
<dbReference type="PROSITE" id="PS51471">
    <property type="entry name" value="FE2OG_OXY"/>
    <property type="match status" value="1"/>
</dbReference>
<proteinExistence type="inferred from homology"/>
<keyword evidence="4" id="KW-0560">Oxidoreductase</keyword>
<sequence>MAEDPPLSKQELLASKLAQEIAKKGDEIPEKYLSKDCFPEAIEAPDLWKHDLLIDCSLLTSSSAAPELAKLRSALSQWGCFQVINHGIESSFLEELIQVSKQFFELPLEEKLKCSAPDEKVQGYGSDSVLFGTRTPNWNDRLFLSLHPMEKLKLQCWPQKPEKFREMIDEYSKKLTALNKVICEAMATSLEYKEDCFLTKGKQGPAIARFNYYPRCSCPERVLGSKPHSDGTTITYLLPEKEVEGLQILKDDQWYKVSVIPGALFINFGDFGEVKTNGVFKSAVHRVATNSVKDRISVAMFFIPDDHEEVGPLSGLISAHQPQVYNKFNISDYWRVFRESFKLGSRPLDAFQV</sequence>
<protein>
    <submittedName>
        <fullName evidence="7">Jasmonate-induced oxygenase 4</fullName>
    </submittedName>
</protein>
<dbReference type="GO" id="GO:0016491">
    <property type="term" value="F:oxidoreductase activity"/>
    <property type="evidence" value="ECO:0007669"/>
    <property type="project" value="UniProtKB-KW"/>
</dbReference>
<keyword evidence="6" id="KW-1185">Reference proteome</keyword>
<dbReference type="Gene3D" id="2.60.120.330">
    <property type="entry name" value="B-lactam Antibiotic, Isopenicillin N Synthase, Chain"/>
    <property type="match status" value="1"/>
</dbReference>
<dbReference type="SUPFAM" id="SSF51197">
    <property type="entry name" value="Clavaminate synthase-like"/>
    <property type="match status" value="1"/>
</dbReference>
<dbReference type="GO" id="GO:0046872">
    <property type="term" value="F:metal ion binding"/>
    <property type="evidence" value="ECO:0007669"/>
    <property type="project" value="UniProtKB-KW"/>
</dbReference>
<reference evidence="7" key="2">
    <citation type="submission" date="2025-08" db="UniProtKB">
        <authorList>
            <consortium name="RefSeq"/>
        </authorList>
    </citation>
    <scope>IDENTIFICATION</scope>
    <source>
        <tissue evidence="7">Leaf</tissue>
    </source>
</reference>
<dbReference type="GeneID" id="110789412"/>
<feature type="domain" description="Fe2OG dioxygenase" evidence="5">
    <location>
        <begin position="204"/>
        <end position="304"/>
    </location>
</feature>
<dbReference type="Proteomes" id="UP000813463">
    <property type="component" value="Chromosome 2"/>
</dbReference>
<dbReference type="InterPro" id="IPR027443">
    <property type="entry name" value="IPNS-like_sf"/>
</dbReference>
<evidence type="ECO:0000256" key="4">
    <source>
        <dbReference type="RuleBase" id="RU003682"/>
    </source>
</evidence>
<evidence type="ECO:0000313" key="6">
    <source>
        <dbReference type="Proteomes" id="UP000813463"/>
    </source>
</evidence>
<accession>A0A9R0II48</accession>
<dbReference type="Pfam" id="PF14226">
    <property type="entry name" value="DIOX_N"/>
    <property type="match status" value="1"/>
</dbReference>
<evidence type="ECO:0000313" key="7">
    <source>
        <dbReference type="RefSeq" id="XP_021849762.2"/>
    </source>
</evidence>
<organism evidence="6 7">
    <name type="scientific">Spinacia oleracea</name>
    <name type="common">Spinach</name>
    <dbReference type="NCBI Taxonomy" id="3562"/>
    <lineage>
        <taxon>Eukaryota</taxon>
        <taxon>Viridiplantae</taxon>
        <taxon>Streptophyta</taxon>
        <taxon>Embryophyta</taxon>
        <taxon>Tracheophyta</taxon>
        <taxon>Spermatophyta</taxon>
        <taxon>Magnoliopsida</taxon>
        <taxon>eudicotyledons</taxon>
        <taxon>Gunneridae</taxon>
        <taxon>Pentapetalae</taxon>
        <taxon>Caryophyllales</taxon>
        <taxon>Chenopodiaceae</taxon>
        <taxon>Chenopodioideae</taxon>
        <taxon>Anserineae</taxon>
        <taxon>Spinacia</taxon>
    </lineage>
</organism>
<dbReference type="PANTHER" id="PTHR47991">
    <property type="entry name" value="OXOGLUTARATE/IRON-DEPENDENT DIOXYGENASE"/>
    <property type="match status" value="1"/>
</dbReference>
<dbReference type="Pfam" id="PF03171">
    <property type="entry name" value="2OG-FeII_Oxy"/>
    <property type="match status" value="1"/>
</dbReference>